<dbReference type="CDD" id="cd01629">
    <property type="entry name" value="HAD_EP"/>
    <property type="match status" value="1"/>
</dbReference>
<dbReference type="InterPro" id="IPR023943">
    <property type="entry name" value="Enolase-ppase_E1"/>
</dbReference>
<name>A0A2P4ZMI0_9HYPO</name>
<evidence type="ECO:0000256" key="3">
    <source>
        <dbReference type="ARBA" id="ARBA00023167"/>
    </source>
</evidence>
<organism evidence="4 5">
    <name type="scientific">Trichoderma gamsii</name>
    <dbReference type="NCBI Taxonomy" id="398673"/>
    <lineage>
        <taxon>Eukaryota</taxon>
        <taxon>Fungi</taxon>
        <taxon>Dikarya</taxon>
        <taxon>Ascomycota</taxon>
        <taxon>Pezizomycotina</taxon>
        <taxon>Sordariomycetes</taxon>
        <taxon>Hypocreomycetidae</taxon>
        <taxon>Hypocreales</taxon>
        <taxon>Hypocreaceae</taxon>
        <taxon>Trichoderma</taxon>
    </lineage>
</organism>
<keyword evidence="2" id="KW-0378">Hydrolase</keyword>
<comment type="caution">
    <text evidence="4">The sequence shown here is derived from an EMBL/GenBank/DDBJ whole genome shotgun (WGS) entry which is preliminary data.</text>
</comment>
<dbReference type="STRING" id="398673.A0A2P4ZMI0"/>
<dbReference type="GeneID" id="29981001"/>
<keyword evidence="5" id="KW-1185">Reference proteome</keyword>
<dbReference type="GO" id="GO:0000287">
    <property type="term" value="F:magnesium ion binding"/>
    <property type="evidence" value="ECO:0007669"/>
    <property type="project" value="InterPro"/>
</dbReference>
<dbReference type="GO" id="GO:0019509">
    <property type="term" value="P:L-methionine salvage from methylthioadenosine"/>
    <property type="evidence" value="ECO:0007669"/>
    <property type="project" value="InterPro"/>
</dbReference>
<keyword evidence="1" id="KW-0028">Amino-acid biosynthesis</keyword>
<dbReference type="Gene3D" id="1.10.720.60">
    <property type="match status" value="1"/>
</dbReference>
<dbReference type="InterPro" id="IPR023214">
    <property type="entry name" value="HAD_sf"/>
</dbReference>
<protein>
    <submittedName>
        <fullName evidence="4">Enolase-phosphatase E1</fullName>
    </submittedName>
</protein>
<dbReference type="PANTHER" id="PTHR20371:SF1">
    <property type="entry name" value="ENOLASE-PHOSPHATASE E1"/>
    <property type="match status" value="1"/>
</dbReference>
<evidence type="ECO:0000313" key="4">
    <source>
        <dbReference type="EMBL" id="PON25502.1"/>
    </source>
</evidence>
<sequence>MAEQPDFGRFDVLLLDIEGTVCPISFVKDVLVSPARLFIVLPASSTPLLLRLPLFVPSNAAEKKWLTFDGPFAQFPYALNVLPDFLAEQWDEPSFAGYRNAFPDDYRNDRSAFEAHVRDLVARDVKAPYLKALQGHLWTKGYESGVLKAPLFPDVPPFITNAHAAGKKIMIYSSGSVPAQKLLFAHTTAQPPDMSVVISDWFDTVNAGPKTDVASYTTILSHHPDISPARWIFLSDNLSEVDAARQSGMHSIPAVRPGNAPLPSHHPLSEFAVSEFTPASIAQAAAAIAAKTSA</sequence>
<dbReference type="PANTHER" id="PTHR20371">
    <property type="entry name" value="ENOLASE-PHOSPHATASE E1"/>
    <property type="match status" value="1"/>
</dbReference>
<evidence type="ECO:0000313" key="5">
    <source>
        <dbReference type="Proteomes" id="UP000054821"/>
    </source>
</evidence>
<accession>A0A2P4ZMI0</accession>
<dbReference type="SUPFAM" id="SSF56784">
    <property type="entry name" value="HAD-like"/>
    <property type="match status" value="1"/>
</dbReference>
<dbReference type="RefSeq" id="XP_024405577.1">
    <property type="nucleotide sequence ID" value="XM_024549719.1"/>
</dbReference>
<dbReference type="NCBIfam" id="TIGR01691">
    <property type="entry name" value="enolase-ppase"/>
    <property type="match status" value="1"/>
</dbReference>
<reference evidence="4 5" key="1">
    <citation type="journal article" date="2016" name="Genome Announc.">
        <title>Draft Whole-Genome Sequence of Trichoderma gamsii T6085, a Promising Biocontrol Agent of Fusarium Head Blight on Wheat.</title>
        <authorList>
            <person name="Baroncelli R."/>
            <person name="Zapparata A."/>
            <person name="Piaggeschi G."/>
            <person name="Sarrocco S."/>
            <person name="Vannacci G."/>
        </authorList>
    </citation>
    <scope>NUCLEOTIDE SEQUENCE [LARGE SCALE GENOMIC DNA]</scope>
    <source>
        <strain evidence="4 5">T6085</strain>
    </source>
</reference>
<evidence type="ECO:0000256" key="2">
    <source>
        <dbReference type="ARBA" id="ARBA00022801"/>
    </source>
</evidence>
<dbReference type="Gene3D" id="3.40.50.1000">
    <property type="entry name" value="HAD superfamily/HAD-like"/>
    <property type="match status" value="1"/>
</dbReference>
<proteinExistence type="predicted"/>
<dbReference type="GO" id="GO:0043874">
    <property type="term" value="F:acireductone synthase activity"/>
    <property type="evidence" value="ECO:0007669"/>
    <property type="project" value="InterPro"/>
</dbReference>
<dbReference type="InterPro" id="IPR036412">
    <property type="entry name" value="HAD-like_sf"/>
</dbReference>
<evidence type="ECO:0000256" key="1">
    <source>
        <dbReference type="ARBA" id="ARBA00022605"/>
    </source>
</evidence>
<dbReference type="EMBL" id="JPDN02000018">
    <property type="protein sequence ID" value="PON25502.1"/>
    <property type="molecule type" value="Genomic_DNA"/>
</dbReference>
<dbReference type="AlphaFoldDB" id="A0A2P4ZMI0"/>
<dbReference type="Proteomes" id="UP000054821">
    <property type="component" value="Unassembled WGS sequence"/>
</dbReference>
<keyword evidence="3" id="KW-0486">Methionine biosynthesis</keyword>
<gene>
    <name evidence="4" type="ORF">TGAM01_v205796</name>
</gene>